<sequence length="375" mass="40601">MEPFDDQPLGARPHIAVFSSDKVGNFVVITPLLRGLRRKYPDCAIDFFGGEITRDFEEACPHIDARCSLYGGEPGDFLGRLTAFLTARRAEAGPYALAINCDEFSELNLVVVTAVAPRYIAGGALTSDFRRRLPRRDDPVDRLLADDDWNGADFVARHAPLVGSNYIGEIFCRLARLDDTHTDPFRTEVPIAPPPFVPPDVLLHVTTTRGAKLWPIANWAAVAAWCAARGLSVGLLGHRAEIERRLYNAGGDEDWLVANAPVADLRGETKLTELAGVFAGARVAVCVDAGPMHIAAAVGCPTVAVFGVDADGDGASPLRLWAPRGPHFHLALSPTKCRVCVEHRFRNRDCLVAGHPCMADLSVGRVIEALERAIG</sequence>
<keyword evidence="2 3" id="KW-0808">Transferase</keyword>
<dbReference type="GO" id="GO:0005829">
    <property type="term" value="C:cytosol"/>
    <property type="evidence" value="ECO:0007669"/>
    <property type="project" value="TreeGrafter"/>
</dbReference>
<dbReference type="AlphaFoldDB" id="A0A6J4VYB9"/>
<dbReference type="Pfam" id="PF01075">
    <property type="entry name" value="Glyco_transf_9"/>
    <property type="match status" value="1"/>
</dbReference>
<evidence type="ECO:0000313" key="3">
    <source>
        <dbReference type="EMBL" id="CAA9590579.1"/>
    </source>
</evidence>
<dbReference type="PANTHER" id="PTHR30160:SF1">
    <property type="entry name" value="LIPOPOLYSACCHARIDE 1,2-N-ACETYLGLUCOSAMINETRANSFERASE-RELATED"/>
    <property type="match status" value="1"/>
</dbReference>
<name>A0A6J4VYB9_9BACT</name>
<evidence type="ECO:0000256" key="1">
    <source>
        <dbReference type="ARBA" id="ARBA00022676"/>
    </source>
</evidence>
<accession>A0A6J4VYB9</accession>
<dbReference type="SUPFAM" id="SSF53756">
    <property type="entry name" value="UDP-Glycosyltransferase/glycogen phosphorylase"/>
    <property type="match status" value="1"/>
</dbReference>
<dbReference type="GO" id="GO:0008713">
    <property type="term" value="F:ADP-heptose-lipopolysaccharide heptosyltransferase activity"/>
    <property type="evidence" value="ECO:0007669"/>
    <property type="project" value="TreeGrafter"/>
</dbReference>
<organism evidence="3">
    <name type="scientific">uncultured Thermomicrobiales bacterium</name>
    <dbReference type="NCBI Taxonomy" id="1645740"/>
    <lineage>
        <taxon>Bacteria</taxon>
        <taxon>Pseudomonadati</taxon>
        <taxon>Thermomicrobiota</taxon>
        <taxon>Thermomicrobia</taxon>
        <taxon>Thermomicrobiales</taxon>
        <taxon>environmental samples</taxon>
    </lineage>
</organism>
<keyword evidence="1 3" id="KW-0328">Glycosyltransferase</keyword>
<dbReference type="Gene3D" id="3.40.50.2000">
    <property type="entry name" value="Glycogen Phosphorylase B"/>
    <property type="match status" value="2"/>
</dbReference>
<dbReference type="EMBL" id="CADCWN010000409">
    <property type="protein sequence ID" value="CAA9590579.1"/>
    <property type="molecule type" value="Genomic_DNA"/>
</dbReference>
<evidence type="ECO:0000256" key="2">
    <source>
        <dbReference type="ARBA" id="ARBA00022679"/>
    </source>
</evidence>
<dbReference type="EC" id="2.4.1.-" evidence="3"/>
<dbReference type="GO" id="GO:0009244">
    <property type="term" value="P:lipopolysaccharide core region biosynthetic process"/>
    <property type="evidence" value="ECO:0007669"/>
    <property type="project" value="TreeGrafter"/>
</dbReference>
<dbReference type="CDD" id="cd03789">
    <property type="entry name" value="GT9_LPS_heptosyltransferase"/>
    <property type="match status" value="1"/>
</dbReference>
<dbReference type="InterPro" id="IPR051199">
    <property type="entry name" value="LPS_LOS_Heptosyltrfase"/>
</dbReference>
<proteinExistence type="predicted"/>
<protein>
    <submittedName>
        <fullName evidence="3">ADP-heptose--lipooligosaccharide heptosyltransferase II</fullName>
        <ecNumber evidence="3">2.4.1.-</ecNumber>
    </submittedName>
</protein>
<dbReference type="PANTHER" id="PTHR30160">
    <property type="entry name" value="TETRAACYLDISACCHARIDE 4'-KINASE-RELATED"/>
    <property type="match status" value="1"/>
</dbReference>
<dbReference type="InterPro" id="IPR002201">
    <property type="entry name" value="Glyco_trans_9"/>
</dbReference>
<reference evidence="3" key="1">
    <citation type="submission" date="2020-02" db="EMBL/GenBank/DDBJ databases">
        <authorList>
            <person name="Meier V. D."/>
        </authorList>
    </citation>
    <scope>NUCLEOTIDE SEQUENCE</scope>
    <source>
        <strain evidence="3">AVDCRST_MAG18</strain>
    </source>
</reference>
<gene>
    <name evidence="3" type="ORF">AVDCRST_MAG18-5075</name>
</gene>